<evidence type="ECO:0000313" key="11">
    <source>
        <dbReference type="EMBL" id="PXY01291.1"/>
    </source>
</evidence>
<keyword evidence="3" id="KW-0004">4Fe-4S</keyword>
<dbReference type="NCBIfam" id="TIGR02494">
    <property type="entry name" value="PFLE_PFLC"/>
    <property type="match status" value="1"/>
</dbReference>
<dbReference type="Pfam" id="PF00037">
    <property type="entry name" value="Fer4"/>
    <property type="match status" value="1"/>
</dbReference>
<reference evidence="11 12" key="1">
    <citation type="submission" date="2018-05" db="EMBL/GenBank/DDBJ databases">
        <title>Marinifilum breve JC075T sp. nov., a marine bacterium isolated from Yongle Blue Hole in the South China Sea.</title>
        <authorList>
            <person name="Fu T."/>
        </authorList>
    </citation>
    <scope>NUCLEOTIDE SEQUENCE [LARGE SCALE GENOMIC DNA]</scope>
    <source>
        <strain evidence="11 12">JC075</strain>
    </source>
</reference>
<dbReference type="GO" id="GO:0046872">
    <property type="term" value="F:metal ion binding"/>
    <property type="evidence" value="ECO:0007669"/>
    <property type="project" value="UniProtKB-KW"/>
</dbReference>
<dbReference type="EMBL" id="QFLI01000004">
    <property type="protein sequence ID" value="PXY01291.1"/>
    <property type="molecule type" value="Genomic_DNA"/>
</dbReference>
<dbReference type="GO" id="GO:0016491">
    <property type="term" value="F:oxidoreductase activity"/>
    <property type="evidence" value="ECO:0007669"/>
    <property type="project" value="UniProtKB-KW"/>
</dbReference>
<dbReference type="Pfam" id="PF04055">
    <property type="entry name" value="Radical_SAM"/>
    <property type="match status" value="1"/>
</dbReference>
<dbReference type="InterPro" id="IPR007197">
    <property type="entry name" value="rSAM"/>
</dbReference>
<dbReference type="PROSITE" id="PS51918">
    <property type="entry name" value="RADICAL_SAM"/>
    <property type="match status" value="1"/>
</dbReference>
<evidence type="ECO:0000256" key="2">
    <source>
        <dbReference type="ARBA" id="ARBA00009777"/>
    </source>
</evidence>
<dbReference type="InterPro" id="IPR001989">
    <property type="entry name" value="Radical_activat_CS"/>
</dbReference>
<dbReference type="InterPro" id="IPR013785">
    <property type="entry name" value="Aldolase_TIM"/>
</dbReference>
<gene>
    <name evidence="11" type="ORF">DF185_11650</name>
</gene>
<dbReference type="SFLD" id="SFLDG01118">
    <property type="entry name" value="activating_enzymes__group_2"/>
    <property type="match status" value="1"/>
</dbReference>
<comment type="similarity">
    <text evidence="2">Belongs to the organic radical-activating enzymes family.</text>
</comment>
<protein>
    <submittedName>
        <fullName evidence="11">Glycyl-radical enzyme activating protein</fullName>
    </submittedName>
</protein>
<dbReference type="SFLD" id="SFLDS00029">
    <property type="entry name" value="Radical_SAM"/>
    <property type="match status" value="1"/>
</dbReference>
<evidence type="ECO:0000313" key="12">
    <source>
        <dbReference type="Proteomes" id="UP000248079"/>
    </source>
</evidence>
<dbReference type="InterPro" id="IPR017896">
    <property type="entry name" value="4Fe4S_Fe-S-bd"/>
</dbReference>
<dbReference type="PROSITE" id="PS00198">
    <property type="entry name" value="4FE4S_FER_1"/>
    <property type="match status" value="1"/>
</dbReference>
<keyword evidence="7" id="KW-0408">Iron</keyword>
<dbReference type="InterPro" id="IPR017900">
    <property type="entry name" value="4Fe4S_Fe_S_CS"/>
</dbReference>
<accession>A0A2V3ZYF1</accession>
<dbReference type="PIRSF" id="PIRSF000371">
    <property type="entry name" value="PFL_act_enz"/>
    <property type="match status" value="1"/>
</dbReference>
<name>A0A2V3ZYF1_9BACT</name>
<dbReference type="Gene3D" id="3.20.20.70">
    <property type="entry name" value="Aldolase class I"/>
    <property type="match status" value="1"/>
</dbReference>
<proteinExistence type="inferred from homology"/>
<dbReference type="Proteomes" id="UP000248079">
    <property type="component" value="Unassembled WGS sequence"/>
</dbReference>
<feature type="domain" description="4Fe-4S ferredoxin-type" evidence="9">
    <location>
        <begin position="75"/>
        <end position="104"/>
    </location>
</feature>
<dbReference type="InterPro" id="IPR012839">
    <property type="entry name" value="Organic_radical_activase"/>
</dbReference>
<evidence type="ECO:0000256" key="1">
    <source>
        <dbReference type="ARBA" id="ARBA00001966"/>
    </source>
</evidence>
<dbReference type="SUPFAM" id="SSF54862">
    <property type="entry name" value="4Fe-4S ferredoxins"/>
    <property type="match status" value="1"/>
</dbReference>
<keyword evidence="8" id="KW-0411">Iron-sulfur</keyword>
<keyword evidence="6" id="KW-0560">Oxidoreductase</keyword>
<keyword evidence="12" id="KW-1185">Reference proteome</keyword>
<dbReference type="PROSITE" id="PS51379">
    <property type="entry name" value="4FE4S_FER_2"/>
    <property type="match status" value="2"/>
</dbReference>
<dbReference type="InterPro" id="IPR040074">
    <property type="entry name" value="BssD/PflA/YjjW"/>
</dbReference>
<evidence type="ECO:0000256" key="6">
    <source>
        <dbReference type="ARBA" id="ARBA00023002"/>
    </source>
</evidence>
<evidence type="ECO:0000256" key="8">
    <source>
        <dbReference type="ARBA" id="ARBA00023014"/>
    </source>
</evidence>
<evidence type="ECO:0000256" key="7">
    <source>
        <dbReference type="ARBA" id="ARBA00023004"/>
    </source>
</evidence>
<dbReference type="SUPFAM" id="SSF102114">
    <property type="entry name" value="Radical SAM enzymes"/>
    <property type="match status" value="1"/>
</dbReference>
<keyword evidence="4" id="KW-0949">S-adenosyl-L-methionine</keyword>
<evidence type="ECO:0000259" key="10">
    <source>
        <dbReference type="PROSITE" id="PS51918"/>
    </source>
</evidence>
<dbReference type="PROSITE" id="PS01087">
    <property type="entry name" value="RADICAL_ACTIVATING"/>
    <property type="match status" value="1"/>
</dbReference>
<dbReference type="RefSeq" id="WP_110360920.1">
    <property type="nucleotide sequence ID" value="NZ_QFLI01000004.1"/>
</dbReference>
<dbReference type="Gene3D" id="3.30.70.20">
    <property type="match status" value="1"/>
</dbReference>
<dbReference type="InterPro" id="IPR034457">
    <property type="entry name" value="Organic_radical-activating"/>
</dbReference>
<sequence length="302" mass="34021">MSKALIFDIKRYAINDGPGIRVTIFYKGCPLSCVWCHNPESISPYAQKMYTESKCIGSVKCVEICPESALKLTRQGIVTDIEKCTLCGKCAMVCPTKAIEMSGKVYSSDELMKIIERETIFFDHSEGGVTFSGGEPLMHYKSLIEILDKCAEKDIHRVVDTTLFAKSEVVLEVAKRTNLFLVDFKAFESEVHRKYTGVNNELILKNIQLLAENNADFIIRVPFIKGVNADEETIERMADFLSTIPWKRKEVNLLPYHDVGKHKHTKLGSEYLVENMEIPSEDELARAQEIFTEYGISASVGG</sequence>
<feature type="domain" description="4Fe-4S ferredoxin-type" evidence="9">
    <location>
        <begin position="46"/>
        <end position="74"/>
    </location>
</feature>
<dbReference type="OrthoDB" id="9782387at2"/>
<keyword evidence="5" id="KW-0479">Metal-binding</keyword>
<evidence type="ECO:0000256" key="3">
    <source>
        <dbReference type="ARBA" id="ARBA00022485"/>
    </source>
</evidence>
<feature type="domain" description="Radical SAM core" evidence="10">
    <location>
        <begin position="15"/>
        <end position="297"/>
    </location>
</feature>
<dbReference type="SFLD" id="SFLDG01066">
    <property type="entry name" value="organic_radical-activating_enz"/>
    <property type="match status" value="1"/>
</dbReference>
<dbReference type="GO" id="GO:0051539">
    <property type="term" value="F:4 iron, 4 sulfur cluster binding"/>
    <property type="evidence" value="ECO:0007669"/>
    <property type="project" value="UniProtKB-KW"/>
</dbReference>
<dbReference type="AlphaFoldDB" id="A0A2V3ZYF1"/>
<comment type="caution">
    <text evidence="11">The sequence shown here is derived from an EMBL/GenBank/DDBJ whole genome shotgun (WGS) entry which is preliminary data.</text>
</comment>
<evidence type="ECO:0000256" key="4">
    <source>
        <dbReference type="ARBA" id="ARBA00022691"/>
    </source>
</evidence>
<evidence type="ECO:0000259" key="9">
    <source>
        <dbReference type="PROSITE" id="PS51379"/>
    </source>
</evidence>
<organism evidence="11 12">
    <name type="scientific">Marinifilum breve</name>
    <dbReference type="NCBI Taxonomy" id="2184082"/>
    <lineage>
        <taxon>Bacteria</taxon>
        <taxon>Pseudomonadati</taxon>
        <taxon>Bacteroidota</taxon>
        <taxon>Bacteroidia</taxon>
        <taxon>Marinilabiliales</taxon>
        <taxon>Marinifilaceae</taxon>
    </lineage>
</organism>
<evidence type="ECO:0000256" key="5">
    <source>
        <dbReference type="ARBA" id="ARBA00022723"/>
    </source>
</evidence>
<dbReference type="PANTHER" id="PTHR30352">
    <property type="entry name" value="PYRUVATE FORMATE-LYASE-ACTIVATING ENZYME"/>
    <property type="match status" value="1"/>
</dbReference>
<dbReference type="InterPro" id="IPR058240">
    <property type="entry name" value="rSAM_sf"/>
</dbReference>
<comment type="cofactor">
    <cofactor evidence="1">
        <name>[4Fe-4S] cluster</name>
        <dbReference type="ChEBI" id="CHEBI:49883"/>
    </cofactor>
</comment>
<dbReference type="PANTHER" id="PTHR30352:SF4">
    <property type="entry name" value="PYRUVATE FORMATE-LYASE 2-ACTIVATING ENZYME"/>
    <property type="match status" value="1"/>
</dbReference>